<evidence type="ECO:0000313" key="1">
    <source>
        <dbReference type="EMBL" id="GBP18181.1"/>
    </source>
</evidence>
<organism evidence="1 2">
    <name type="scientific">Eumeta variegata</name>
    <name type="common">Bagworm moth</name>
    <name type="synonym">Eumeta japonica</name>
    <dbReference type="NCBI Taxonomy" id="151549"/>
    <lineage>
        <taxon>Eukaryota</taxon>
        <taxon>Metazoa</taxon>
        <taxon>Ecdysozoa</taxon>
        <taxon>Arthropoda</taxon>
        <taxon>Hexapoda</taxon>
        <taxon>Insecta</taxon>
        <taxon>Pterygota</taxon>
        <taxon>Neoptera</taxon>
        <taxon>Endopterygota</taxon>
        <taxon>Lepidoptera</taxon>
        <taxon>Glossata</taxon>
        <taxon>Ditrysia</taxon>
        <taxon>Tineoidea</taxon>
        <taxon>Psychidae</taxon>
        <taxon>Oiketicinae</taxon>
        <taxon>Eumeta</taxon>
    </lineage>
</organism>
<reference evidence="1 2" key="1">
    <citation type="journal article" date="2019" name="Commun. Biol.">
        <title>The bagworm genome reveals a unique fibroin gene that provides high tensile strength.</title>
        <authorList>
            <person name="Kono N."/>
            <person name="Nakamura H."/>
            <person name="Ohtoshi R."/>
            <person name="Tomita M."/>
            <person name="Numata K."/>
            <person name="Arakawa K."/>
        </authorList>
    </citation>
    <scope>NUCLEOTIDE SEQUENCE [LARGE SCALE GENOMIC DNA]</scope>
</reference>
<comment type="caution">
    <text evidence="1">The sequence shown here is derived from an EMBL/GenBank/DDBJ whole genome shotgun (WGS) entry which is preliminary data.</text>
</comment>
<sequence>MVRDPVRCLFSCKRSQCRWGNGQMRKRIPELYGAKATALLARPKGRRCLGEHLKPWVMSVVTALATTAVK</sequence>
<proteinExistence type="predicted"/>
<dbReference type="AlphaFoldDB" id="A0A4C1TVX3"/>
<name>A0A4C1TVX3_EUMVA</name>
<evidence type="ECO:0000313" key="2">
    <source>
        <dbReference type="Proteomes" id="UP000299102"/>
    </source>
</evidence>
<dbReference type="Proteomes" id="UP000299102">
    <property type="component" value="Unassembled WGS sequence"/>
</dbReference>
<accession>A0A4C1TVX3</accession>
<keyword evidence="2" id="KW-1185">Reference proteome</keyword>
<dbReference type="EMBL" id="BGZK01000094">
    <property type="protein sequence ID" value="GBP18181.1"/>
    <property type="molecule type" value="Genomic_DNA"/>
</dbReference>
<gene>
    <name evidence="1" type="ORF">EVAR_9023_1</name>
</gene>
<protein>
    <submittedName>
        <fullName evidence="1">Uncharacterized protein</fullName>
    </submittedName>
</protein>